<protein>
    <recommendedName>
        <fullName evidence="6">DUF2335 domain-containing protein</fullName>
    </recommendedName>
</protein>
<dbReference type="Proteomes" id="UP001150531">
    <property type="component" value="Unassembled WGS sequence"/>
</dbReference>
<organism evidence="4 5">
    <name type="scientific">Pseudomonas aphyarum</name>
    <dbReference type="NCBI Taxonomy" id="2942629"/>
    <lineage>
        <taxon>Bacteria</taxon>
        <taxon>Pseudomonadati</taxon>
        <taxon>Pseudomonadota</taxon>
        <taxon>Gammaproteobacteria</taxon>
        <taxon>Pseudomonadales</taxon>
        <taxon>Pseudomonadaceae</taxon>
        <taxon>Pseudomonas</taxon>
    </lineage>
</organism>
<evidence type="ECO:0000256" key="1">
    <source>
        <dbReference type="SAM" id="Coils"/>
    </source>
</evidence>
<feature type="transmembrane region" description="Helical" evidence="3">
    <location>
        <begin position="143"/>
        <end position="162"/>
    </location>
</feature>
<name>A0ABT5PNM3_9PSED</name>
<accession>A0ABT5PNM3</accession>
<proteinExistence type="predicted"/>
<dbReference type="EMBL" id="JAMDGS010000009">
    <property type="protein sequence ID" value="MDD1125514.1"/>
    <property type="molecule type" value="Genomic_DNA"/>
</dbReference>
<keyword evidence="3" id="KW-0812">Transmembrane</keyword>
<keyword evidence="3" id="KW-1133">Transmembrane helix</keyword>
<dbReference type="RefSeq" id="WP_273900141.1">
    <property type="nucleotide sequence ID" value="NZ_JAMDGS010000009.1"/>
</dbReference>
<keyword evidence="1" id="KW-0175">Coiled coil</keyword>
<keyword evidence="3" id="KW-0472">Membrane</keyword>
<evidence type="ECO:0000256" key="3">
    <source>
        <dbReference type="SAM" id="Phobius"/>
    </source>
</evidence>
<evidence type="ECO:0000313" key="4">
    <source>
        <dbReference type="EMBL" id="MDD1125514.1"/>
    </source>
</evidence>
<evidence type="ECO:0008006" key="6">
    <source>
        <dbReference type="Google" id="ProtNLM"/>
    </source>
</evidence>
<evidence type="ECO:0000256" key="2">
    <source>
        <dbReference type="SAM" id="MobiDB-lite"/>
    </source>
</evidence>
<evidence type="ECO:0000313" key="5">
    <source>
        <dbReference type="Proteomes" id="UP001150531"/>
    </source>
</evidence>
<feature type="compositionally biased region" description="Polar residues" evidence="2">
    <location>
        <begin position="18"/>
        <end position="29"/>
    </location>
</feature>
<feature type="coiled-coil region" evidence="1">
    <location>
        <begin position="76"/>
        <end position="117"/>
    </location>
</feature>
<sequence length="167" mass="17562">MELPVGAPPPAEDDNGVSGEQQPGSSGNVAPTPPPLEGDLLPRTFMGVITGNPETFGGPQMAAVMAAMISDASYDKAQARLSVDAIQAKLDSANAEISDWKEKYGRLEERLDSASTLGTIKKSCTFFGTIAVGFAIELYKSHYTISVLLGLCGLGMLSINLVRGKRS</sequence>
<keyword evidence="5" id="KW-1185">Reference proteome</keyword>
<comment type="caution">
    <text evidence="4">The sequence shown here is derived from an EMBL/GenBank/DDBJ whole genome shotgun (WGS) entry which is preliminary data.</text>
</comment>
<reference evidence="4" key="1">
    <citation type="submission" date="2022-05" db="EMBL/GenBank/DDBJ databases">
        <title>Novel Pseudomonas spp. Isolated from a Rainbow Trout Aquaculture Facility.</title>
        <authorList>
            <person name="Testerman T."/>
            <person name="Graf J."/>
        </authorList>
    </citation>
    <scope>NUCLEOTIDE SEQUENCE</scope>
    <source>
        <strain evidence="4">ID386</strain>
    </source>
</reference>
<feature type="region of interest" description="Disordered" evidence="2">
    <location>
        <begin position="1"/>
        <end position="37"/>
    </location>
</feature>
<gene>
    <name evidence="4" type="ORF">M5G18_13045</name>
</gene>
<feature type="compositionally biased region" description="Pro residues" evidence="2">
    <location>
        <begin position="1"/>
        <end position="10"/>
    </location>
</feature>